<dbReference type="GO" id="GO:0004722">
    <property type="term" value="F:protein serine/threonine phosphatase activity"/>
    <property type="evidence" value="ECO:0007669"/>
    <property type="project" value="UniProtKB-EC"/>
</dbReference>
<dbReference type="SUPFAM" id="SSF81606">
    <property type="entry name" value="PP2C-like"/>
    <property type="match status" value="1"/>
</dbReference>
<feature type="compositionally biased region" description="Pro residues" evidence="20">
    <location>
        <begin position="19"/>
        <end position="29"/>
    </location>
</feature>
<evidence type="ECO:0000256" key="8">
    <source>
        <dbReference type="ARBA" id="ARBA00022723"/>
    </source>
</evidence>
<keyword evidence="15" id="KW-0464">Manganese</keyword>
<dbReference type="GO" id="GO:0005524">
    <property type="term" value="F:ATP binding"/>
    <property type="evidence" value="ECO:0007669"/>
    <property type="project" value="UniProtKB-KW"/>
</dbReference>
<dbReference type="SMART" id="SM00332">
    <property type="entry name" value="PP2Cc"/>
    <property type="match status" value="1"/>
</dbReference>
<evidence type="ECO:0000256" key="13">
    <source>
        <dbReference type="ARBA" id="ARBA00022842"/>
    </source>
</evidence>
<evidence type="ECO:0000313" key="25">
    <source>
        <dbReference type="Proteomes" id="UP000481153"/>
    </source>
</evidence>
<feature type="region of interest" description="Disordered" evidence="20">
    <location>
        <begin position="1"/>
        <end position="78"/>
    </location>
</feature>
<evidence type="ECO:0000256" key="12">
    <source>
        <dbReference type="ARBA" id="ARBA00022840"/>
    </source>
</evidence>
<comment type="catalytic activity">
    <reaction evidence="18">
        <text>O-phospho-L-threonyl-[protein] + H2O = L-threonyl-[protein] + phosphate</text>
        <dbReference type="Rhea" id="RHEA:47004"/>
        <dbReference type="Rhea" id="RHEA-COMP:11060"/>
        <dbReference type="Rhea" id="RHEA-COMP:11605"/>
        <dbReference type="ChEBI" id="CHEBI:15377"/>
        <dbReference type="ChEBI" id="CHEBI:30013"/>
        <dbReference type="ChEBI" id="CHEBI:43474"/>
        <dbReference type="ChEBI" id="CHEBI:61977"/>
        <dbReference type="EC" id="3.1.3.16"/>
    </reaction>
</comment>
<organism evidence="24 25">
    <name type="scientific">Aphanomyces euteiches</name>
    <dbReference type="NCBI Taxonomy" id="100861"/>
    <lineage>
        <taxon>Eukaryota</taxon>
        <taxon>Sar</taxon>
        <taxon>Stramenopiles</taxon>
        <taxon>Oomycota</taxon>
        <taxon>Saprolegniomycetes</taxon>
        <taxon>Saprolegniales</taxon>
        <taxon>Verrucalvaceae</taxon>
        <taxon>Aphanomyces</taxon>
    </lineage>
</organism>
<keyword evidence="5" id="KW-0963">Cytoplasm</keyword>
<comment type="cofactor">
    <cofactor evidence="2">
        <name>Mg(2+)</name>
        <dbReference type="ChEBI" id="CHEBI:18420"/>
    </cofactor>
</comment>
<evidence type="ECO:0000256" key="10">
    <source>
        <dbReference type="ARBA" id="ARBA00022777"/>
    </source>
</evidence>
<keyword evidence="11 19" id="KW-0378">Hydrolase</keyword>
<evidence type="ECO:0000256" key="1">
    <source>
        <dbReference type="ARBA" id="ARBA00001936"/>
    </source>
</evidence>
<evidence type="ECO:0000313" key="24">
    <source>
        <dbReference type="EMBL" id="KAF0733617.1"/>
    </source>
</evidence>
<proteinExistence type="inferred from homology"/>
<dbReference type="CDD" id="cd00038">
    <property type="entry name" value="CAP_ED"/>
    <property type="match status" value="2"/>
</dbReference>
<dbReference type="GO" id="GO:0004691">
    <property type="term" value="F:cAMP-dependent protein kinase activity"/>
    <property type="evidence" value="ECO:0007669"/>
    <property type="project" value="TreeGrafter"/>
</dbReference>
<comment type="cofactor">
    <cofactor evidence="1">
        <name>Mn(2+)</name>
        <dbReference type="ChEBI" id="CHEBI:29035"/>
    </cofactor>
</comment>
<protein>
    <recommendedName>
        <fullName evidence="16">cGMP-dependent protein kinase</fullName>
        <ecNumber evidence="4">3.1.3.16</ecNumber>
    </recommendedName>
</protein>
<dbReference type="FunFam" id="3.60.40.10:FF:000007">
    <property type="entry name" value="Phosphatase 2C and cyclic nucleotide-binding/kinase domain-containing protein"/>
    <property type="match status" value="1"/>
</dbReference>
<dbReference type="PROSITE" id="PS00889">
    <property type="entry name" value="CNMP_BINDING_2"/>
    <property type="match status" value="1"/>
</dbReference>
<dbReference type="Gene3D" id="3.30.200.20">
    <property type="entry name" value="Phosphorylase Kinase, domain 1"/>
    <property type="match status" value="1"/>
</dbReference>
<dbReference type="SMART" id="SM00100">
    <property type="entry name" value="cNMP"/>
    <property type="match status" value="2"/>
</dbReference>
<dbReference type="PANTHER" id="PTHR24353:SF37">
    <property type="entry name" value="CAMP-DEPENDENT PROTEIN KINASE CATALYTIC SUBUNIT PRKX"/>
    <property type="match status" value="1"/>
</dbReference>
<dbReference type="InterPro" id="IPR018488">
    <property type="entry name" value="cNMP-bd_CS"/>
</dbReference>
<evidence type="ECO:0000256" key="18">
    <source>
        <dbReference type="ARBA" id="ARBA00048336"/>
    </source>
</evidence>
<evidence type="ECO:0000256" key="9">
    <source>
        <dbReference type="ARBA" id="ARBA00022741"/>
    </source>
</evidence>
<evidence type="ECO:0000259" key="21">
    <source>
        <dbReference type="PROSITE" id="PS50011"/>
    </source>
</evidence>
<dbReference type="CDD" id="cd00143">
    <property type="entry name" value="PP2Cc"/>
    <property type="match status" value="1"/>
</dbReference>
<keyword evidence="7" id="KW-0808">Transferase</keyword>
<dbReference type="InterPro" id="IPR000595">
    <property type="entry name" value="cNMP-bd_dom"/>
</dbReference>
<evidence type="ECO:0000259" key="22">
    <source>
        <dbReference type="PROSITE" id="PS50042"/>
    </source>
</evidence>
<dbReference type="InterPro" id="IPR018490">
    <property type="entry name" value="cNMP-bd_dom_sf"/>
</dbReference>
<evidence type="ECO:0000256" key="6">
    <source>
        <dbReference type="ARBA" id="ARBA00022527"/>
    </source>
</evidence>
<evidence type="ECO:0000256" key="2">
    <source>
        <dbReference type="ARBA" id="ARBA00001946"/>
    </source>
</evidence>
<dbReference type="AlphaFoldDB" id="A0A6G0X1G2"/>
<keyword evidence="25" id="KW-1185">Reference proteome</keyword>
<evidence type="ECO:0000256" key="3">
    <source>
        <dbReference type="ARBA" id="ARBA00004170"/>
    </source>
</evidence>
<dbReference type="VEuPathDB" id="FungiDB:AeMF1_019567"/>
<dbReference type="InterPro" id="IPR000719">
    <property type="entry name" value="Prot_kinase_dom"/>
</dbReference>
<feature type="domain" description="PPM-type phosphatase" evidence="23">
    <location>
        <begin position="117"/>
        <end position="413"/>
    </location>
</feature>
<evidence type="ECO:0000256" key="17">
    <source>
        <dbReference type="ARBA" id="ARBA00047761"/>
    </source>
</evidence>
<comment type="subcellular location">
    <subcellularLocation>
        <location evidence="3">Membrane</location>
        <topology evidence="3">Peripheral membrane protein</topology>
    </subcellularLocation>
</comment>
<dbReference type="InterPro" id="IPR036457">
    <property type="entry name" value="PPM-type-like_dom_sf"/>
</dbReference>
<evidence type="ECO:0000256" key="14">
    <source>
        <dbReference type="ARBA" id="ARBA00022912"/>
    </source>
</evidence>
<comment type="catalytic activity">
    <reaction evidence="17">
        <text>O-phospho-L-seryl-[protein] + H2O = L-seryl-[protein] + phosphate</text>
        <dbReference type="Rhea" id="RHEA:20629"/>
        <dbReference type="Rhea" id="RHEA-COMP:9863"/>
        <dbReference type="Rhea" id="RHEA-COMP:11604"/>
        <dbReference type="ChEBI" id="CHEBI:15377"/>
        <dbReference type="ChEBI" id="CHEBI:29999"/>
        <dbReference type="ChEBI" id="CHEBI:43474"/>
        <dbReference type="ChEBI" id="CHEBI:83421"/>
        <dbReference type="EC" id="3.1.3.16"/>
    </reaction>
</comment>
<dbReference type="PROSITE" id="PS01032">
    <property type="entry name" value="PPM_1"/>
    <property type="match status" value="1"/>
</dbReference>
<keyword evidence="8" id="KW-0479">Metal-binding</keyword>
<dbReference type="Pfam" id="PF00027">
    <property type="entry name" value="cNMP_binding"/>
    <property type="match status" value="1"/>
</dbReference>
<dbReference type="Gene3D" id="3.60.40.10">
    <property type="entry name" value="PPM-type phosphatase domain"/>
    <property type="match status" value="1"/>
</dbReference>
<dbReference type="PANTHER" id="PTHR24353">
    <property type="entry name" value="CYCLIC NUCLEOTIDE-DEPENDENT PROTEIN KINASE"/>
    <property type="match status" value="1"/>
</dbReference>
<dbReference type="InterPro" id="IPR014710">
    <property type="entry name" value="RmlC-like_jellyroll"/>
</dbReference>
<evidence type="ECO:0000256" key="20">
    <source>
        <dbReference type="SAM" id="MobiDB-lite"/>
    </source>
</evidence>
<dbReference type="Gene3D" id="1.10.510.10">
    <property type="entry name" value="Transferase(Phosphotransferase) domain 1"/>
    <property type="match status" value="1"/>
</dbReference>
<name>A0A6G0X1G2_9STRA</name>
<evidence type="ECO:0000256" key="15">
    <source>
        <dbReference type="ARBA" id="ARBA00023211"/>
    </source>
</evidence>
<evidence type="ECO:0000256" key="4">
    <source>
        <dbReference type="ARBA" id="ARBA00013081"/>
    </source>
</evidence>
<dbReference type="GO" id="GO:0046872">
    <property type="term" value="F:metal ion binding"/>
    <property type="evidence" value="ECO:0007669"/>
    <property type="project" value="UniProtKB-KW"/>
</dbReference>
<feature type="domain" description="Protein kinase" evidence="21">
    <location>
        <begin position="775"/>
        <end position="1072"/>
    </location>
</feature>
<dbReference type="SMART" id="SM00220">
    <property type="entry name" value="S_TKc"/>
    <property type="match status" value="1"/>
</dbReference>
<feature type="compositionally biased region" description="Polar residues" evidence="20">
    <location>
        <begin position="1"/>
        <end position="10"/>
    </location>
</feature>
<feature type="compositionally biased region" description="Pro residues" evidence="20">
    <location>
        <begin position="59"/>
        <end position="69"/>
    </location>
</feature>
<evidence type="ECO:0000256" key="7">
    <source>
        <dbReference type="ARBA" id="ARBA00022679"/>
    </source>
</evidence>
<comment type="caution">
    <text evidence="24">The sequence shown here is derived from an EMBL/GenBank/DDBJ whole genome shotgun (WGS) entry which is preliminary data.</text>
</comment>
<evidence type="ECO:0000256" key="11">
    <source>
        <dbReference type="ARBA" id="ARBA00022801"/>
    </source>
</evidence>
<dbReference type="PROSITE" id="PS50042">
    <property type="entry name" value="CNMP_BINDING_3"/>
    <property type="match status" value="2"/>
</dbReference>
<dbReference type="Pfam" id="PF00069">
    <property type="entry name" value="Pkinase"/>
    <property type="match status" value="1"/>
</dbReference>
<feature type="domain" description="Cyclic nucleotide-binding" evidence="22">
    <location>
        <begin position="518"/>
        <end position="640"/>
    </location>
</feature>
<dbReference type="GO" id="GO:0005952">
    <property type="term" value="C:cAMP-dependent protein kinase complex"/>
    <property type="evidence" value="ECO:0007669"/>
    <property type="project" value="TreeGrafter"/>
</dbReference>
<evidence type="ECO:0000259" key="23">
    <source>
        <dbReference type="PROSITE" id="PS51746"/>
    </source>
</evidence>
<dbReference type="PROSITE" id="PS51746">
    <property type="entry name" value="PPM_2"/>
    <property type="match status" value="1"/>
</dbReference>
<evidence type="ECO:0000256" key="5">
    <source>
        <dbReference type="ARBA" id="ARBA00022490"/>
    </source>
</evidence>
<keyword evidence="9" id="KW-0547">Nucleotide-binding</keyword>
<dbReference type="InterPro" id="IPR001932">
    <property type="entry name" value="PPM-type_phosphatase-like_dom"/>
</dbReference>
<dbReference type="PROSITE" id="PS50011">
    <property type="entry name" value="PROTEIN_KINASE_DOM"/>
    <property type="match status" value="1"/>
</dbReference>
<keyword evidence="12" id="KW-0067">ATP-binding</keyword>
<reference evidence="24 25" key="1">
    <citation type="submission" date="2019-07" db="EMBL/GenBank/DDBJ databases">
        <title>Genomics analysis of Aphanomyces spp. identifies a new class of oomycete effector associated with host adaptation.</title>
        <authorList>
            <person name="Gaulin E."/>
        </authorList>
    </citation>
    <scope>NUCLEOTIDE SEQUENCE [LARGE SCALE GENOMIC DNA]</scope>
    <source>
        <strain evidence="24 25">ATCC 201684</strain>
    </source>
</reference>
<dbReference type="Pfam" id="PF00481">
    <property type="entry name" value="PP2C"/>
    <property type="match status" value="1"/>
</dbReference>
<dbReference type="GO" id="GO:0016020">
    <property type="term" value="C:membrane"/>
    <property type="evidence" value="ECO:0007669"/>
    <property type="project" value="UniProtKB-SubCell"/>
</dbReference>
<evidence type="ECO:0000256" key="19">
    <source>
        <dbReference type="RuleBase" id="RU003465"/>
    </source>
</evidence>
<dbReference type="SUPFAM" id="SSF56112">
    <property type="entry name" value="Protein kinase-like (PK-like)"/>
    <property type="match status" value="1"/>
</dbReference>
<dbReference type="EMBL" id="VJMJ01000121">
    <property type="protein sequence ID" value="KAF0733617.1"/>
    <property type="molecule type" value="Genomic_DNA"/>
</dbReference>
<feature type="domain" description="Cyclic nucleotide-binding" evidence="22">
    <location>
        <begin position="657"/>
        <end position="773"/>
    </location>
</feature>
<dbReference type="PRINTS" id="PR00103">
    <property type="entry name" value="CAMPKINASE"/>
</dbReference>
<dbReference type="Gene3D" id="2.60.120.10">
    <property type="entry name" value="Jelly Rolls"/>
    <property type="match status" value="2"/>
</dbReference>
<dbReference type="EC" id="3.1.3.16" evidence="4"/>
<sequence>MGNCCSSTAAVTRHSELLPLPPPPPPPPQVTVGPFPTALSSSHAPEETYSPESHDMYTPPLPTPPPPPETTQSLSVSPPMETFQRSVTGPLTAQDLDQRTTAPEKTSTFQSGDYKISYAYVSQRGYYPDSLYKPNQDSFACKPMFYGKNSFFGVFDGHGTTGDLCAQYARDVVPMLLQQNLTKNLNTQEALIRAHTDANTMMHAAQFDDSMSGTTAISVLFQGNEIHVSNVGDSRAIIAQEISQDGKAPQLIAKALSIDQTPFRKDERERVKKTGARIMTVDQLEGYEPIHENWGLTLGDEIDESGDPPRIWHSHGDYPGTAFTRSIGDHVSEELGVFAEPEIVTKTLNPHDKFIVIASDGVFEFLTSQTVVNIVKTYRDPLEACRAVVEEAYNRWLQFEVRTDDITCIILQVEPHAPNAKTAKLQGRSSIINGQDVLLAMQDSIRPVRGLGVDVNKSWRSRDTIVGGYETVRMSMTNDDLATVLLSPSAEYDVKKHAVAKSDADTAKLRRMVKNNFLFSHLTEEKLNDVLSVMEKRTVAQGTVVIKQNDDGDRFYLVDSGRFDVRVLGPTEPEAAPPSSTDTLEAKYGPVVHTYVATENSHPTFGELALMYSKPRAATVIAQSAGTLWTIDRLAFRSILVRRPLRNVVQRLRNLSLLRSLTVAQLNLLAEEMKEVEFTKGAVIFNEGTQDGKFYLIVRGSVTTTRRANAAPTVVHAHESFGDFVLTDKKPSPYTATAAEDTECLCISREAFEATLGQLSLVVEKNNARRDRKSLATRKKLTAPLNGLVVLTDNVVPTLKSLTTFDQLKAGPTIFQDHNATYRLVRHNSTTMTLRSISKQTVVKSNLKQQLLAEQDMYVALGRTQAGLANLYAITKTNMDLHALFVDPFVGVLEDIVQFPLKNELEIRYYGAQLVSAVQMLHAEGILARSLDPTHLMVDTRGNLAVFGLNLSKYIGAGRTFTICGNPEYLAPEHINGQGQSLATDYWSLGILLYEMLVGETPFAKYNKDELAMFNSIVTFTPDTLEFPSTASPALKSLIQGLLQSKPASRLGAADCFKKTSDECIVPKHPFFNGVVWQDVNRAKSPLGGQASAKYEQLLAAFGSPASLDLGIPYTGDAAWMSDF</sequence>
<keyword evidence="6" id="KW-0723">Serine/threonine-protein kinase</keyword>
<dbReference type="Proteomes" id="UP000481153">
    <property type="component" value="Unassembled WGS sequence"/>
</dbReference>
<gene>
    <name evidence="24" type="ORF">Ae201684_009549</name>
</gene>
<dbReference type="InterPro" id="IPR011009">
    <property type="entry name" value="Kinase-like_dom_sf"/>
</dbReference>
<comment type="similarity">
    <text evidence="19">Belongs to the PP2C family.</text>
</comment>
<keyword evidence="14 19" id="KW-0904">Protein phosphatase</keyword>
<evidence type="ECO:0000256" key="16">
    <source>
        <dbReference type="ARBA" id="ARBA00024113"/>
    </source>
</evidence>
<dbReference type="SUPFAM" id="SSF51206">
    <property type="entry name" value="cAMP-binding domain-like"/>
    <property type="match status" value="2"/>
</dbReference>
<dbReference type="InterPro" id="IPR000222">
    <property type="entry name" value="PP2C_BS"/>
</dbReference>
<keyword evidence="10" id="KW-0418">Kinase</keyword>
<accession>A0A6G0X1G2</accession>
<keyword evidence="13" id="KW-0460">Magnesium</keyword>